<keyword evidence="2" id="KW-1185">Reference proteome</keyword>
<accession>A0ACB8B8Q0</accession>
<proteinExistence type="predicted"/>
<protein>
    <submittedName>
        <fullName evidence="1">Uncharacterized protein</fullName>
    </submittedName>
</protein>
<organism evidence="1 2">
    <name type="scientific">Leucogyrophana mollusca</name>
    <dbReference type="NCBI Taxonomy" id="85980"/>
    <lineage>
        <taxon>Eukaryota</taxon>
        <taxon>Fungi</taxon>
        <taxon>Dikarya</taxon>
        <taxon>Basidiomycota</taxon>
        <taxon>Agaricomycotina</taxon>
        <taxon>Agaricomycetes</taxon>
        <taxon>Agaricomycetidae</taxon>
        <taxon>Boletales</taxon>
        <taxon>Boletales incertae sedis</taxon>
        <taxon>Leucogyrophana</taxon>
    </lineage>
</organism>
<feature type="non-terminal residue" evidence="1">
    <location>
        <position position="1"/>
    </location>
</feature>
<sequence length="54" mass="6103">WDEDCHGPMGIRSDRRSYPDNFLWSCCTKITRAKDAYGGSIPLEGGASKKRRRG</sequence>
<reference evidence="1" key="1">
    <citation type="journal article" date="2021" name="New Phytol.">
        <title>Evolutionary innovations through gain and loss of genes in the ectomycorrhizal Boletales.</title>
        <authorList>
            <person name="Wu G."/>
            <person name="Miyauchi S."/>
            <person name="Morin E."/>
            <person name="Kuo A."/>
            <person name="Drula E."/>
            <person name="Varga T."/>
            <person name="Kohler A."/>
            <person name="Feng B."/>
            <person name="Cao Y."/>
            <person name="Lipzen A."/>
            <person name="Daum C."/>
            <person name="Hundley H."/>
            <person name="Pangilinan J."/>
            <person name="Johnson J."/>
            <person name="Barry K."/>
            <person name="LaButti K."/>
            <person name="Ng V."/>
            <person name="Ahrendt S."/>
            <person name="Min B."/>
            <person name="Choi I.G."/>
            <person name="Park H."/>
            <person name="Plett J.M."/>
            <person name="Magnuson J."/>
            <person name="Spatafora J.W."/>
            <person name="Nagy L.G."/>
            <person name="Henrissat B."/>
            <person name="Grigoriev I.V."/>
            <person name="Yang Z.L."/>
            <person name="Xu J."/>
            <person name="Martin F.M."/>
        </authorList>
    </citation>
    <scope>NUCLEOTIDE SEQUENCE</scope>
    <source>
        <strain evidence="1">KUC20120723A-06</strain>
    </source>
</reference>
<dbReference type="Proteomes" id="UP000790709">
    <property type="component" value="Unassembled WGS sequence"/>
</dbReference>
<gene>
    <name evidence="1" type="ORF">BV22DRAFT_1019673</name>
</gene>
<evidence type="ECO:0000313" key="2">
    <source>
        <dbReference type="Proteomes" id="UP000790709"/>
    </source>
</evidence>
<name>A0ACB8B8Q0_9AGAM</name>
<comment type="caution">
    <text evidence="1">The sequence shown here is derived from an EMBL/GenBank/DDBJ whole genome shotgun (WGS) entry which is preliminary data.</text>
</comment>
<evidence type="ECO:0000313" key="1">
    <source>
        <dbReference type="EMBL" id="KAH7921283.1"/>
    </source>
</evidence>
<dbReference type="EMBL" id="MU266534">
    <property type="protein sequence ID" value="KAH7921283.1"/>
    <property type="molecule type" value="Genomic_DNA"/>
</dbReference>